<organism evidence="1">
    <name type="scientific">uncultured Caudovirales phage</name>
    <dbReference type="NCBI Taxonomy" id="2100421"/>
    <lineage>
        <taxon>Viruses</taxon>
        <taxon>Duplodnaviria</taxon>
        <taxon>Heunggongvirae</taxon>
        <taxon>Uroviricota</taxon>
        <taxon>Caudoviricetes</taxon>
        <taxon>Peduoviridae</taxon>
        <taxon>Maltschvirus</taxon>
        <taxon>Maltschvirus maltsch</taxon>
    </lineage>
</organism>
<dbReference type="EMBL" id="LR796327">
    <property type="protein sequence ID" value="CAB4137004.1"/>
    <property type="molecule type" value="Genomic_DNA"/>
</dbReference>
<accession>A0A6J5LR06</accession>
<proteinExistence type="predicted"/>
<name>A0A6J5LR06_9CAUD</name>
<protein>
    <submittedName>
        <fullName evidence="1">Uncharacterized protein</fullName>
    </submittedName>
</protein>
<gene>
    <name evidence="1" type="ORF">UFOVP315_37</name>
</gene>
<evidence type="ECO:0000313" key="1">
    <source>
        <dbReference type="EMBL" id="CAB4137004.1"/>
    </source>
</evidence>
<sequence length="125" mass="14066">MTGATSNNWHHLPPKAATWVQEGITCPAGLYVVEHMTGIPYINKYASPAVRPHPRNSFELFCVARLLNEVPEFNVRFDELRTASTAWAAVVSNWPKLTEHLEQEIASGSQLAPVTTRMLNQILRR</sequence>
<reference evidence="1" key="1">
    <citation type="submission" date="2020-04" db="EMBL/GenBank/DDBJ databases">
        <authorList>
            <person name="Chiriac C."/>
            <person name="Salcher M."/>
            <person name="Ghai R."/>
            <person name="Kavagutti S V."/>
        </authorList>
    </citation>
    <scope>NUCLEOTIDE SEQUENCE</scope>
</reference>